<keyword evidence="1" id="KW-1133">Transmembrane helix</keyword>
<feature type="transmembrane region" description="Helical" evidence="1">
    <location>
        <begin position="20"/>
        <end position="38"/>
    </location>
</feature>
<dbReference type="Proteomes" id="UP001596989">
    <property type="component" value="Unassembled WGS sequence"/>
</dbReference>
<feature type="transmembrane region" description="Helical" evidence="1">
    <location>
        <begin position="45"/>
        <end position="63"/>
    </location>
</feature>
<name>A0ABW3HSD6_9BACL</name>
<evidence type="ECO:0008006" key="4">
    <source>
        <dbReference type="Google" id="ProtNLM"/>
    </source>
</evidence>
<evidence type="ECO:0000256" key="1">
    <source>
        <dbReference type="SAM" id="Phobius"/>
    </source>
</evidence>
<keyword evidence="1" id="KW-0472">Membrane</keyword>
<accession>A0ABW3HSD6</accession>
<sequence length="164" mass="18463">MDFFDFSSYDWDTWTTFLEENWLILLIALIALFLVIRIVKTIIKWAIVAIIVIGIVLYSGYTLEDVKEIGSKVMDTSIDELKELGSKVSESVKQEAVNAMMGEAQDAQYTLEKDGAYMVETKNVKLKGEVGADEVYVSVHGAPYIMLQLDETIMAFIEQSKSNS</sequence>
<protein>
    <recommendedName>
        <fullName evidence="4">ATPase</fullName>
    </recommendedName>
</protein>
<dbReference type="EMBL" id="JBHTJZ010000020">
    <property type="protein sequence ID" value="MFD0960396.1"/>
    <property type="molecule type" value="Genomic_DNA"/>
</dbReference>
<gene>
    <name evidence="2" type="ORF">ACFQ2I_13470</name>
</gene>
<keyword evidence="1" id="KW-0812">Transmembrane</keyword>
<proteinExistence type="predicted"/>
<keyword evidence="3" id="KW-1185">Reference proteome</keyword>
<dbReference type="RefSeq" id="WP_377564882.1">
    <property type="nucleotide sequence ID" value="NZ_JBHTJZ010000020.1"/>
</dbReference>
<organism evidence="2 3">
    <name type="scientific">Paenibacillus chungangensis</name>
    <dbReference type="NCBI Taxonomy" id="696535"/>
    <lineage>
        <taxon>Bacteria</taxon>
        <taxon>Bacillati</taxon>
        <taxon>Bacillota</taxon>
        <taxon>Bacilli</taxon>
        <taxon>Bacillales</taxon>
        <taxon>Paenibacillaceae</taxon>
        <taxon>Paenibacillus</taxon>
    </lineage>
</organism>
<comment type="caution">
    <text evidence="2">The sequence shown here is derived from an EMBL/GenBank/DDBJ whole genome shotgun (WGS) entry which is preliminary data.</text>
</comment>
<evidence type="ECO:0000313" key="3">
    <source>
        <dbReference type="Proteomes" id="UP001596989"/>
    </source>
</evidence>
<reference evidence="3" key="1">
    <citation type="journal article" date="2019" name="Int. J. Syst. Evol. Microbiol.">
        <title>The Global Catalogue of Microorganisms (GCM) 10K type strain sequencing project: providing services to taxonomists for standard genome sequencing and annotation.</title>
        <authorList>
            <consortium name="The Broad Institute Genomics Platform"/>
            <consortium name="The Broad Institute Genome Sequencing Center for Infectious Disease"/>
            <person name="Wu L."/>
            <person name="Ma J."/>
        </authorList>
    </citation>
    <scope>NUCLEOTIDE SEQUENCE [LARGE SCALE GENOMIC DNA]</scope>
    <source>
        <strain evidence="3">CCUG 59129</strain>
    </source>
</reference>
<evidence type="ECO:0000313" key="2">
    <source>
        <dbReference type="EMBL" id="MFD0960396.1"/>
    </source>
</evidence>